<comment type="caution">
    <text evidence="1">The sequence shown here is derived from an EMBL/GenBank/DDBJ whole genome shotgun (WGS) entry which is preliminary data.</text>
</comment>
<name>A0A4Y2JVS4_ARAVE</name>
<gene>
    <name evidence="1" type="ORF">AVEN_232296_1</name>
</gene>
<evidence type="ECO:0000313" key="1">
    <source>
        <dbReference type="EMBL" id="GBM93609.1"/>
    </source>
</evidence>
<sequence length="163" mass="18647">MLLKGGFIPQRYIFFKEENTIPYYNTQFHTTIPFYNNNASIDVGKWWFHSPTVHFLQGGISNFVKRQDIPWTSIPILLKSNLLLWFFNTKRPKPVNMTGCTISGVAGLVALKSRFEAMRVLFWETPRNLNHAQMKRMAAEPAVPSPNATPAGGRLARTYDLTL</sequence>
<keyword evidence="2" id="KW-1185">Reference proteome</keyword>
<evidence type="ECO:0000313" key="2">
    <source>
        <dbReference type="Proteomes" id="UP000499080"/>
    </source>
</evidence>
<dbReference type="AlphaFoldDB" id="A0A4Y2JVS4"/>
<dbReference type="Proteomes" id="UP000499080">
    <property type="component" value="Unassembled WGS sequence"/>
</dbReference>
<protein>
    <submittedName>
        <fullName evidence="1">Uncharacterized protein</fullName>
    </submittedName>
</protein>
<accession>A0A4Y2JVS4</accession>
<reference evidence="1 2" key="1">
    <citation type="journal article" date="2019" name="Sci. Rep.">
        <title>Orb-weaving spider Araneus ventricosus genome elucidates the spidroin gene catalogue.</title>
        <authorList>
            <person name="Kono N."/>
            <person name="Nakamura H."/>
            <person name="Ohtoshi R."/>
            <person name="Moran D.A.P."/>
            <person name="Shinohara A."/>
            <person name="Yoshida Y."/>
            <person name="Fujiwara M."/>
            <person name="Mori M."/>
            <person name="Tomita M."/>
            <person name="Arakawa K."/>
        </authorList>
    </citation>
    <scope>NUCLEOTIDE SEQUENCE [LARGE SCALE GENOMIC DNA]</scope>
</reference>
<organism evidence="1 2">
    <name type="scientific">Araneus ventricosus</name>
    <name type="common">Orbweaver spider</name>
    <name type="synonym">Epeira ventricosa</name>
    <dbReference type="NCBI Taxonomy" id="182803"/>
    <lineage>
        <taxon>Eukaryota</taxon>
        <taxon>Metazoa</taxon>
        <taxon>Ecdysozoa</taxon>
        <taxon>Arthropoda</taxon>
        <taxon>Chelicerata</taxon>
        <taxon>Arachnida</taxon>
        <taxon>Araneae</taxon>
        <taxon>Araneomorphae</taxon>
        <taxon>Entelegynae</taxon>
        <taxon>Araneoidea</taxon>
        <taxon>Araneidae</taxon>
        <taxon>Araneus</taxon>
    </lineage>
</organism>
<dbReference type="EMBL" id="BGPR01191839">
    <property type="protein sequence ID" value="GBM93609.1"/>
    <property type="molecule type" value="Genomic_DNA"/>
</dbReference>
<proteinExistence type="predicted"/>